<dbReference type="GeneID" id="85444647"/>
<dbReference type="AlphaFoldDB" id="A0AAD8UY37"/>
<comment type="caution">
    <text evidence="1">The sequence shown here is derived from an EMBL/GenBank/DDBJ whole genome shotgun (WGS) entry which is preliminary data.</text>
</comment>
<name>A0AAD8UY37_9PEZI</name>
<proteinExistence type="predicted"/>
<sequence length="161" mass="18288">MNMRIAMDMAARKGLWLERLTWPAVESRVFQEFLLSITLLTERSIELYVKVRKNSSSRQSSEITFKYYCSSSFQVMVGLNSLTTDWPNPGKVRPVHLSLFSTAGTRRHRLLAMLMDEIPATCCGPINDPKQTPLTPPNLLLLWIGNNREIKVHSGNDPHGC</sequence>
<dbReference type="EMBL" id="JAHLJV010000123">
    <property type="protein sequence ID" value="KAK1569761.1"/>
    <property type="molecule type" value="Genomic_DNA"/>
</dbReference>
<dbReference type="RefSeq" id="XP_060407966.1">
    <property type="nucleotide sequence ID" value="XM_060560407.1"/>
</dbReference>
<accession>A0AAD8UY37</accession>
<keyword evidence="2" id="KW-1185">Reference proteome</keyword>
<evidence type="ECO:0000313" key="2">
    <source>
        <dbReference type="Proteomes" id="UP001230504"/>
    </source>
</evidence>
<gene>
    <name evidence="1" type="ORF">LY79DRAFT_584483</name>
</gene>
<reference evidence="1" key="1">
    <citation type="submission" date="2021-06" db="EMBL/GenBank/DDBJ databases">
        <title>Comparative genomics, transcriptomics and evolutionary studies reveal genomic signatures of adaptation to plant cell wall in hemibiotrophic fungi.</title>
        <authorList>
            <consortium name="DOE Joint Genome Institute"/>
            <person name="Baroncelli R."/>
            <person name="Diaz J.F."/>
            <person name="Benocci T."/>
            <person name="Peng M."/>
            <person name="Battaglia E."/>
            <person name="Haridas S."/>
            <person name="Andreopoulos W."/>
            <person name="Labutti K."/>
            <person name="Pangilinan J."/>
            <person name="Floch G.L."/>
            <person name="Makela M.R."/>
            <person name="Henrissat B."/>
            <person name="Grigoriev I.V."/>
            <person name="Crouch J.A."/>
            <person name="De Vries R.P."/>
            <person name="Sukno S.A."/>
            <person name="Thon M.R."/>
        </authorList>
    </citation>
    <scope>NUCLEOTIDE SEQUENCE</scope>
    <source>
        <strain evidence="1">CBS 125086</strain>
    </source>
</reference>
<dbReference type="Proteomes" id="UP001230504">
    <property type="component" value="Unassembled WGS sequence"/>
</dbReference>
<protein>
    <submittedName>
        <fullName evidence="1">Uncharacterized protein</fullName>
    </submittedName>
</protein>
<organism evidence="1 2">
    <name type="scientific">Colletotrichum navitas</name>
    <dbReference type="NCBI Taxonomy" id="681940"/>
    <lineage>
        <taxon>Eukaryota</taxon>
        <taxon>Fungi</taxon>
        <taxon>Dikarya</taxon>
        <taxon>Ascomycota</taxon>
        <taxon>Pezizomycotina</taxon>
        <taxon>Sordariomycetes</taxon>
        <taxon>Hypocreomycetidae</taxon>
        <taxon>Glomerellales</taxon>
        <taxon>Glomerellaceae</taxon>
        <taxon>Colletotrichum</taxon>
        <taxon>Colletotrichum graminicola species complex</taxon>
    </lineage>
</organism>
<evidence type="ECO:0000313" key="1">
    <source>
        <dbReference type="EMBL" id="KAK1569761.1"/>
    </source>
</evidence>